<dbReference type="RefSeq" id="WP_379905957.1">
    <property type="nucleotide sequence ID" value="NZ_JBHULM010000037.1"/>
</dbReference>
<evidence type="ECO:0008006" key="3">
    <source>
        <dbReference type="Google" id="ProtNLM"/>
    </source>
</evidence>
<gene>
    <name evidence="1" type="ORF">ACFSSB_15560</name>
</gene>
<name>A0ABW5K496_9FLAO</name>
<keyword evidence="2" id="KW-1185">Reference proteome</keyword>
<dbReference type="Proteomes" id="UP001597467">
    <property type="component" value="Unassembled WGS sequence"/>
</dbReference>
<comment type="caution">
    <text evidence="1">The sequence shown here is derived from an EMBL/GenBank/DDBJ whole genome shotgun (WGS) entry which is preliminary data.</text>
</comment>
<dbReference type="EMBL" id="JBHULM010000037">
    <property type="protein sequence ID" value="MFD2543743.1"/>
    <property type="molecule type" value="Genomic_DNA"/>
</dbReference>
<sequence>MNLEARKIEFVQEFLKLQSEEAVSRLEKILRKEKNASDNRIFEPMTKEELNKRIDKSESDFRNNRFKNSSELLAKYE</sequence>
<evidence type="ECO:0000313" key="2">
    <source>
        <dbReference type="Proteomes" id="UP001597467"/>
    </source>
</evidence>
<organism evidence="1 2">
    <name type="scientific">Lacinutrix gracilariae</name>
    <dbReference type="NCBI Taxonomy" id="1747198"/>
    <lineage>
        <taxon>Bacteria</taxon>
        <taxon>Pseudomonadati</taxon>
        <taxon>Bacteroidota</taxon>
        <taxon>Flavobacteriia</taxon>
        <taxon>Flavobacteriales</taxon>
        <taxon>Flavobacteriaceae</taxon>
        <taxon>Lacinutrix</taxon>
    </lineage>
</organism>
<accession>A0ABW5K496</accession>
<proteinExistence type="predicted"/>
<evidence type="ECO:0000313" key="1">
    <source>
        <dbReference type="EMBL" id="MFD2543743.1"/>
    </source>
</evidence>
<protein>
    <recommendedName>
        <fullName evidence="3">Addiction module component</fullName>
    </recommendedName>
</protein>
<reference evidence="2" key="1">
    <citation type="journal article" date="2019" name="Int. J. Syst. Evol. Microbiol.">
        <title>The Global Catalogue of Microorganisms (GCM) 10K type strain sequencing project: providing services to taxonomists for standard genome sequencing and annotation.</title>
        <authorList>
            <consortium name="The Broad Institute Genomics Platform"/>
            <consortium name="The Broad Institute Genome Sequencing Center for Infectious Disease"/>
            <person name="Wu L."/>
            <person name="Ma J."/>
        </authorList>
    </citation>
    <scope>NUCLEOTIDE SEQUENCE [LARGE SCALE GENOMIC DNA]</scope>
    <source>
        <strain evidence="2">KCTC 42808</strain>
    </source>
</reference>